<dbReference type="EMBL" id="JAWDGP010007392">
    <property type="protein sequence ID" value="KAK3721630.1"/>
    <property type="molecule type" value="Genomic_DNA"/>
</dbReference>
<feature type="compositionally biased region" description="Low complexity" evidence="1">
    <location>
        <begin position="905"/>
        <end position="929"/>
    </location>
</feature>
<name>A0AAE1CNK7_9GAST</name>
<feature type="compositionally biased region" description="Low complexity" evidence="1">
    <location>
        <begin position="1070"/>
        <end position="1085"/>
    </location>
</feature>
<comment type="caution">
    <text evidence="2">The sequence shown here is derived from an EMBL/GenBank/DDBJ whole genome shotgun (WGS) entry which is preliminary data.</text>
</comment>
<reference evidence="2" key="1">
    <citation type="journal article" date="2023" name="G3 (Bethesda)">
        <title>A reference genome for the long-term kleptoplast-retaining sea slug Elysia crispata morphotype clarki.</title>
        <authorList>
            <person name="Eastman K.E."/>
            <person name="Pendleton A.L."/>
            <person name="Shaikh M.A."/>
            <person name="Suttiyut T."/>
            <person name="Ogas R."/>
            <person name="Tomko P."/>
            <person name="Gavelis G."/>
            <person name="Widhalm J.R."/>
            <person name="Wisecaver J.H."/>
        </authorList>
    </citation>
    <scope>NUCLEOTIDE SEQUENCE</scope>
    <source>
        <strain evidence="2">ECLA1</strain>
    </source>
</reference>
<protein>
    <submittedName>
        <fullName evidence="2">Uncharacterized protein</fullName>
    </submittedName>
</protein>
<feature type="compositionally biased region" description="Basic and acidic residues" evidence="1">
    <location>
        <begin position="967"/>
        <end position="977"/>
    </location>
</feature>
<feature type="compositionally biased region" description="Polar residues" evidence="1">
    <location>
        <begin position="758"/>
        <end position="783"/>
    </location>
</feature>
<feature type="compositionally biased region" description="Polar residues" evidence="1">
    <location>
        <begin position="894"/>
        <end position="904"/>
    </location>
</feature>
<dbReference type="Proteomes" id="UP001283361">
    <property type="component" value="Unassembled WGS sequence"/>
</dbReference>
<feature type="compositionally biased region" description="Polar residues" evidence="1">
    <location>
        <begin position="1086"/>
        <end position="1097"/>
    </location>
</feature>
<dbReference type="AlphaFoldDB" id="A0AAE1CNK7"/>
<feature type="compositionally biased region" description="Polar residues" evidence="1">
    <location>
        <begin position="166"/>
        <end position="195"/>
    </location>
</feature>
<feature type="region of interest" description="Disordered" evidence="1">
    <location>
        <begin position="967"/>
        <end position="1107"/>
    </location>
</feature>
<feature type="compositionally biased region" description="Basic and acidic residues" evidence="1">
    <location>
        <begin position="378"/>
        <end position="388"/>
    </location>
</feature>
<feature type="compositionally biased region" description="Polar residues" evidence="1">
    <location>
        <begin position="1019"/>
        <end position="1036"/>
    </location>
</feature>
<feature type="compositionally biased region" description="Low complexity" evidence="1">
    <location>
        <begin position="1037"/>
        <end position="1048"/>
    </location>
</feature>
<feature type="compositionally biased region" description="Polar residues" evidence="1">
    <location>
        <begin position="541"/>
        <end position="554"/>
    </location>
</feature>
<feature type="compositionally biased region" description="Low complexity" evidence="1">
    <location>
        <begin position="811"/>
        <end position="825"/>
    </location>
</feature>
<feature type="region of interest" description="Disordered" evidence="1">
    <location>
        <begin position="541"/>
        <end position="603"/>
    </location>
</feature>
<feature type="compositionally biased region" description="Low complexity" evidence="1">
    <location>
        <begin position="196"/>
        <end position="223"/>
    </location>
</feature>
<feature type="region of interest" description="Disordered" evidence="1">
    <location>
        <begin position="269"/>
        <end position="289"/>
    </location>
</feature>
<feature type="compositionally biased region" description="Polar residues" evidence="1">
    <location>
        <begin position="1130"/>
        <end position="1150"/>
    </location>
</feature>
<evidence type="ECO:0000313" key="2">
    <source>
        <dbReference type="EMBL" id="KAK3721630.1"/>
    </source>
</evidence>
<keyword evidence="3" id="KW-1185">Reference proteome</keyword>
<feature type="compositionally biased region" description="Low complexity" evidence="1">
    <location>
        <begin position="989"/>
        <end position="1018"/>
    </location>
</feature>
<feature type="region of interest" description="Disordered" evidence="1">
    <location>
        <begin position="1126"/>
        <end position="1210"/>
    </location>
</feature>
<feature type="compositionally biased region" description="Low complexity" evidence="1">
    <location>
        <begin position="855"/>
        <end position="871"/>
    </location>
</feature>
<organism evidence="2 3">
    <name type="scientific">Elysia crispata</name>
    <name type="common">lettuce slug</name>
    <dbReference type="NCBI Taxonomy" id="231223"/>
    <lineage>
        <taxon>Eukaryota</taxon>
        <taxon>Metazoa</taxon>
        <taxon>Spiralia</taxon>
        <taxon>Lophotrochozoa</taxon>
        <taxon>Mollusca</taxon>
        <taxon>Gastropoda</taxon>
        <taxon>Heterobranchia</taxon>
        <taxon>Euthyneura</taxon>
        <taxon>Panpulmonata</taxon>
        <taxon>Sacoglossa</taxon>
        <taxon>Placobranchoidea</taxon>
        <taxon>Plakobranchidae</taxon>
        <taxon>Elysia</taxon>
    </lineage>
</organism>
<feature type="compositionally biased region" description="Basic and acidic residues" evidence="1">
    <location>
        <begin position="402"/>
        <end position="413"/>
    </location>
</feature>
<accession>A0AAE1CNK7</accession>
<feature type="compositionally biased region" description="Polar residues" evidence="1">
    <location>
        <begin position="454"/>
        <end position="474"/>
    </location>
</feature>
<feature type="compositionally biased region" description="Basic and acidic residues" evidence="1">
    <location>
        <begin position="1049"/>
        <end position="1062"/>
    </location>
</feature>
<feature type="region of interest" description="Disordered" evidence="1">
    <location>
        <begin position="378"/>
        <end position="481"/>
    </location>
</feature>
<feature type="region of interest" description="Disordered" evidence="1">
    <location>
        <begin position="672"/>
        <end position="791"/>
    </location>
</feature>
<gene>
    <name evidence="2" type="ORF">RRG08_044711</name>
</gene>
<evidence type="ECO:0000313" key="3">
    <source>
        <dbReference type="Proteomes" id="UP001283361"/>
    </source>
</evidence>
<feature type="compositionally biased region" description="Polar residues" evidence="1">
    <location>
        <begin position="828"/>
        <end position="854"/>
    </location>
</feature>
<sequence>MWTTAPLLYRWCYPAQSDTEPGVESCTVEMIRVVPRTLYWITRKTGRRRVPLTDTVTSGLIATELRSRSRFGQLLQIWFCGHTYTPCPSLLPPSRVCEALQDERGSHGHILKIYLCRKKCQLSAEIETKTPTDFFLLLSVRSSMAVSSRPSVNDSDKLDQSQTTALVDVNGNPTQLSSSHYSQMRQSPYSTSSPAQHNNSINTTSSTTTSSSGGHGSAQTASSESELIRRQKRRDSKLNKAKQVVKYPEVKFEKDAPIDEILNFIHHSEASQGKKQSGKKAVPQEDANTDVKVDASKVLAKKKQGTKKENNPVLNGQLLTEEADLGDYSITLKAMGNSVSVNGESEENPTSSIIEDLEENDCFYISVSEEAVKTNKDPNKYKKLESRKQLSTPKENATNAVVKEDSNYQKDLCDGGSKSNNNKKPKAKQALGKKDSTDSVSSVNGPLSPPANMVKSNQNSMDNVGETESSVQDQKNSDLDMGPKKEEVFVEVKKKKKRVAPKENIATLATSNAPFVPNHFYARNGNGVLGQSVLRNNGFQRQPRSSTPLNFPSCTTTSQASSTNSTTYTTNATTTPIVSSSNTTLSVSSNSSSSSGVEHHIQPPRDLSPSAFPVLEGHNLPPPGTEARRNSCGDATDLLVESKSLCDSDRESVKSLPATSHMYPVSYARMAAGSGPRHINSSYPESIASPSSESGLGWQNSSNSSVTHTPTSSCHTTSPGEAPTPHTPERKASNAVWKGSPRERRHSIGSSPAEEKISSSTVEECSDTNIVNRNRQKSGSQEFLNRDMTSVTSTVSTEVSTSVAKVFHISESSSSLQSDSLSEDLMGSGSTQTSRDIASTSQQSYSNVKATVSQSSYATPVTSAPTSTVPSKQASEDLSVVSSQPMPSHKNIGNEASSTSVSKKTISQATKSGSSSSTSSRTSTAASGGNNTKSVVFLDKRVTSSSAQSLGITFGFDSTFDSSLDSVGKEEIDRPEKNSNVIKSGQVKTATVSSASTTPAFSSSPSSSGQPTGSQLQSKPHNIPQSVSPVPSNKCLSSASAQQSSDISASDKKVPKGPHIEHLSNGLIIPPHSQQPQHQQGRGQPATNSSIVSNNAPPQARTAGSKPVVGPGLEILFSPNFPPPPLPQVNILSNPGPSVTLPPQGSSPAPGSTMPDSHEFRKLSCMPDVSQPPPVPTLKAAVAQPGLALPPQPPHQHHSRQQQQQSQQHKPVAFPVVYGLRIKPSGGCGKFFFIPPPNPVKKLRPKEVPEASGFLKRRWSGVNEPTGKNAITYDVVKED</sequence>
<feature type="compositionally biased region" description="Polar residues" evidence="1">
    <location>
        <begin position="389"/>
        <end position="399"/>
    </location>
</feature>
<evidence type="ECO:0000256" key="1">
    <source>
        <dbReference type="SAM" id="MobiDB-lite"/>
    </source>
</evidence>
<feature type="compositionally biased region" description="Low complexity" evidence="1">
    <location>
        <begin position="681"/>
        <end position="694"/>
    </location>
</feature>
<feature type="compositionally biased region" description="Polar residues" evidence="1">
    <location>
        <begin position="978"/>
        <end position="988"/>
    </location>
</feature>
<feature type="region of interest" description="Disordered" evidence="1">
    <location>
        <begin position="811"/>
        <end position="931"/>
    </location>
</feature>
<proteinExistence type="predicted"/>
<feature type="region of interest" description="Disordered" evidence="1">
    <location>
        <begin position="166"/>
        <end position="241"/>
    </location>
</feature>
<feature type="compositionally biased region" description="Low complexity" evidence="1">
    <location>
        <begin position="555"/>
        <end position="595"/>
    </location>
</feature>
<feature type="compositionally biased region" description="Low complexity" evidence="1">
    <location>
        <begin position="704"/>
        <end position="719"/>
    </location>
</feature>